<dbReference type="GO" id="GO:0006525">
    <property type="term" value="P:arginine metabolic process"/>
    <property type="evidence" value="ECO:0007669"/>
    <property type="project" value="TreeGrafter"/>
</dbReference>
<dbReference type="STRING" id="45067.Llan_0714"/>
<dbReference type="GO" id="GO:0016597">
    <property type="term" value="F:amino acid binding"/>
    <property type="evidence" value="ECO:0007669"/>
    <property type="project" value="TreeGrafter"/>
</dbReference>
<dbReference type="PANTHER" id="PTHR12737">
    <property type="entry name" value="DIMETHYLARGININE DIMETHYLAMINOHYDROLASE"/>
    <property type="match status" value="1"/>
</dbReference>
<dbReference type="GO" id="GO:0016403">
    <property type="term" value="F:dimethylargininase activity"/>
    <property type="evidence" value="ECO:0007669"/>
    <property type="project" value="TreeGrafter"/>
</dbReference>
<organism evidence="4 5">
    <name type="scientific">Legionella lansingensis</name>
    <dbReference type="NCBI Taxonomy" id="45067"/>
    <lineage>
        <taxon>Bacteria</taxon>
        <taxon>Pseudomonadati</taxon>
        <taxon>Pseudomonadota</taxon>
        <taxon>Gammaproteobacteria</taxon>
        <taxon>Legionellales</taxon>
        <taxon>Legionellaceae</taxon>
        <taxon>Legionella</taxon>
    </lineage>
</organism>
<dbReference type="OrthoDB" id="9790596at2"/>
<dbReference type="GO" id="GO:0045429">
    <property type="term" value="P:positive regulation of nitric oxide biosynthetic process"/>
    <property type="evidence" value="ECO:0007669"/>
    <property type="project" value="TreeGrafter"/>
</dbReference>
<dbReference type="Gene3D" id="3.75.10.10">
    <property type="entry name" value="L-arginine/glycine Amidinotransferase, Chain A"/>
    <property type="match status" value="1"/>
</dbReference>
<keyword evidence="2 4" id="KW-0378">Hydrolase</keyword>
<dbReference type="Pfam" id="PF19420">
    <property type="entry name" value="DDAH_eukar"/>
    <property type="match status" value="1"/>
</dbReference>
<sequence length="255" mass="27841">MFVNAIVRPPAPSLVAGLTTFLELGVPDYDLAIVQHQNYVQALVDCGVEVSVLNPLEAYPDSCFVEDVALLTEKLAILTNPGAKSRQGEVFEIAPILNAFYKDNITRITTPATVDAGDILRIDDHFYIGLSQRTNVEGAQQISQLLTALGFTASTIVLREFLHLKTGVSYLGHGYLLVSGELINHPQFSQFKQLPVVATEIYAANCILVNGIVLMPAGFPKTKKMIQDMGLSVRTLDVSEFRKIDGGLSCLSLRF</sequence>
<feature type="active site" description="Nucleophile" evidence="3">
    <location>
        <position position="250"/>
    </location>
</feature>
<dbReference type="EMBL" id="LNYI01000012">
    <property type="protein sequence ID" value="KTD23579.1"/>
    <property type="molecule type" value="Genomic_DNA"/>
</dbReference>
<protein>
    <submittedName>
        <fullName evidence="4">NG,NG-dimethylarginine dimethylaminohydrolase</fullName>
    </submittedName>
</protein>
<evidence type="ECO:0000313" key="5">
    <source>
        <dbReference type="Proteomes" id="UP000054869"/>
    </source>
</evidence>
<name>A0A0W0VTT4_9GAMM</name>
<reference evidence="4 5" key="1">
    <citation type="submission" date="2015-11" db="EMBL/GenBank/DDBJ databases">
        <title>Genomic analysis of 38 Legionella species identifies large and diverse effector repertoires.</title>
        <authorList>
            <person name="Burstein D."/>
            <person name="Amaro F."/>
            <person name="Zusman T."/>
            <person name="Lifshitz Z."/>
            <person name="Cohen O."/>
            <person name="Gilbert J.A."/>
            <person name="Pupko T."/>
            <person name="Shuman H.A."/>
            <person name="Segal G."/>
        </authorList>
    </citation>
    <scope>NUCLEOTIDE SEQUENCE [LARGE SCALE GENOMIC DNA]</scope>
    <source>
        <strain evidence="4 5">ATCC 49751</strain>
    </source>
</reference>
<dbReference type="PATRIC" id="fig|45067.4.peg.743"/>
<accession>A0A0W0VTT4</accession>
<dbReference type="InterPro" id="IPR033199">
    <property type="entry name" value="DDAH-like"/>
</dbReference>
<dbReference type="SUPFAM" id="SSF55909">
    <property type="entry name" value="Pentein"/>
    <property type="match status" value="1"/>
</dbReference>
<evidence type="ECO:0000256" key="1">
    <source>
        <dbReference type="ARBA" id="ARBA00008532"/>
    </source>
</evidence>
<dbReference type="eggNOG" id="COG1834">
    <property type="taxonomic scope" value="Bacteria"/>
</dbReference>
<dbReference type="AlphaFoldDB" id="A0A0W0VTT4"/>
<evidence type="ECO:0000256" key="3">
    <source>
        <dbReference type="PIRSR" id="PIRSR633199-1"/>
    </source>
</evidence>
<feature type="active site" description="Proton donor" evidence="3">
    <location>
        <position position="163"/>
    </location>
</feature>
<gene>
    <name evidence="4" type="ORF">Llan_0714</name>
</gene>
<keyword evidence="5" id="KW-1185">Reference proteome</keyword>
<comment type="caution">
    <text evidence="4">The sequence shown here is derived from an EMBL/GenBank/DDBJ whole genome shotgun (WGS) entry which is preliminary data.</text>
</comment>
<dbReference type="RefSeq" id="WP_028372731.1">
    <property type="nucleotide sequence ID" value="NZ_CAAAJD010000006.1"/>
</dbReference>
<evidence type="ECO:0000313" key="4">
    <source>
        <dbReference type="EMBL" id="KTD23579.1"/>
    </source>
</evidence>
<comment type="similarity">
    <text evidence="1">Belongs to the DDAH family.</text>
</comment>
<evidence type="ECO:0000256" key="2">
    <source>
        <dbReference type="ARBA" id="ARBA00022801"/>
    </source>
</evidence>
<proteinExistence type="inferred from homology"/>
<dbReference type="Proteomes" id="UP000054869">
    <property type="component" value="Unassembled WGS sequence"/>
</dbReference>
<dbReference type="PANTHER" id="PTHR12737:SF9">
    <property type="entry name" value="DIMETHYLARGININASE"/>
    <property type="match status" value="1"/>
</dbReference>
<dbReference type="GO" id="GO:0000052">
    <property type="term" value="P:citrulline metabolic process"/>
    <property type="evidence" value="ECO:0007669"/>
    <property type="project" value="TreeGrafter"/>
</dbReference>